<keyword evidence="1" id="KW-1133">Transmembrane helix</keyword>
<feature type="transmembrane region" description="Helical" evidence="1">
    <location>
        <begin position="53"/>
        <end position="71"/>
    </location>
</feature>
<organism evidence="2 3">
    <name type="scientific">Parashewanella curva</name>
    <dbReference type="NCBI Taxonomy" id="2338552"/>
    <lineage>
        <taxon>Bacteria</taxon>
        <taxon>Pseudomonadati</taxon>
        <taxon>Pseudomonadota</taxon>
        <taxon>Gammaproteobacteria</taxon>
        <taxon>Alteromonadales</taxon>
        <taxon>Shewanellaceae</taxon>
        <taxon>Parashewanella</taxon>
    </lineage>
</organism>
<feature type="transmembrane region" description="Helical" evidence="1">
    <location>
        <begin position="77"/>
        <end position="100"/>
    </location>
</feature>
<evidence type="ECO:0008006" key="4">
    <source>
        <dbReference type="Google" id="ProtNLM"/>
    </source>
</evidence>
<protein>
    <recommendedName>
        <fullName evidence="4">DNA gyrase subunit B</fullName>
    </recommendedName>
</protein>
<keyword evidence="3" id="KW-1185">Reference proteome</keyword>
<evidence type="ECO:0000313" key="2">
    <source>
        <dbReference type="EMBL" id="RLV60523.1"/>
    </source>
</evidence>
<evidence type="ECO:0000256" key="1">
    <source>
        <dbReference type="SAM" id="Phobius"/>
    </source>
</evidence>
<keyword evidence="1" id="KW-0812">Transmembrane</keyword>
<accession>A0A3L8Q1C6</accession>
<dbReference type="AlphaFoldDB" id="A0A3L8Q1C6"/>
<feature type="transmembrane region" description="Helical" evidence="1">
    <location>
        <begin position="121"/>
        <end position="142"/>
    </location>
</feature>
<sequence length="181" mass="20946">MPLFLKILLTVLLVAYPFIVYLGLQFTDLRWVLVALAVILLIRLSALKEADKALRLPVWAGLLLVTLSFVTEQQGFILFYPVMVNLIFLFIFGYSLKSGLPMIERFARIREPELPEEAKPYLYKITQIWCGFFIVNASISMYTAMMTNLKIWSLYNGLISYLLSGSLFVGEWLYRKLCLKR</sequence>
<gene>
    <name evidence="2" type="ORF">D5018_06135</name>
</gene>
<reference evidence="2 3" key="1">
    <citation type="submission" date="2018-09" db="EMBL/GenBank/DDBJ databases">
        <title>Phylogeny of the Shewanellaceae, and recommendation for two new genera, Pseudoshewanella and Parashewanella.</title>
        <authorList>
            <person name="Wang G."/>
        </authorList>
    </citation>
    <scope>NUCLEOTIDE SEQUENCE [LARGE SCALE GENOMIC DNA]</scope>
    <source>
        <strain evidence="2 3">C51</strain>
    </source>
</reference>
<feature type="transmembrane region" description="Helical" evidence="1">
    <location>
        <begin position="154"/>
        <end position="174"/>
    </location>
</feature>
<dbReference type="EMBL" id="QZEI01000014">
    <property type="protein sequence ID" value="RLV60523.1"/>
    <property type="molecule type" value="Genomic_DNA"/>
</dbReference>
<dbReference type="Proteomes" id="UP000281474">
    <property type="component" value="Unassembled WGS sequence"/>
</dbReference>
<comment type="caution">
    <text evidence="2">The sequence shown here is derived from an EMBL/GenBank/DDBJ whole genome shotgun (WGS) entry which is preliminary data.</text>
</comment>
<feature type="transmembrane region" description="Helical" evidence="1">
    <location>
        <begin position="7"/>
        <end position="24"/>
    </location>
</feature>
<feature type="transmembrane region" description="Helical" evidence="1">
    <location>
        <begin position="30"/>
        <end position="46"/>
    </location>
</feature>
<dbReference type="OrthoDB" id="8537043at2"/>
<keyword evidence="1" id="KW-0472">Membrane</keyword>
<evidence type="ECO:0000313" key="3">
    <source>
        <dbReference type="Proteomes" id="UP000281474"/>
    </source>
</evidence>
<name>A0A3L8Q1C6_9GAMM</name>
<proteinExistence type="predicted"/>